<gene>
    <name evidence="4" type="ORF">FH779_10390</name>
</gene>
<dbReference type="Proteomes" id="UP000510643">
    <property type="component" value="Chromosome"/>
</dbReference>
<dbReference type="EC" id="3.2.2.n1" evidence="3"/>
<evidence type="ECO:0000256" key="3">
    <source>
        <dbReference type="RuleBase" id="RU363015"/>
    </source>
</evidence>
<evidence type="ECO:0000256" key="2">
    <source>
        <dbReference type="ARBA" id="ARBA00006763"/>
    </source>
</evidence>
<protein>
    <recommendedName>
        <fullName evidence="3">Cytokinin riboside 5'-monophosphate phosphoribohydrolase</fullName>
        <ecNumber evidence="3">3.2.2.n1</ecNumber>
    </recommendedName>
</protein>
<dbReference type="InterPro" id="IPR031100">
    <property type="entry name" value="LOG_fam"/>
</dbReference>
<keyword evidence="5" id="KW-1185">Reference proteome</keyword>
<sequence length="193" mass="21633">MKRLTVFCGSSNGSNKIFKEEAYKLGQKLAENKIELVYGGANVGLMGVIADSVLENRGVAIGVLPNFLKKVEVEYKGLSELILVDSMHERKAKMNELSDGVITLPGGFGTLEEFFEMLTWAQLGLHKKPIAIYNIDGFFDDLLLFIKSMVTKGFLKQENYDMLIVSDNLDLLFEKLKNYKAPTVGKWINESQI</sequence>
<dbReference type="NCBIfam" id="TIGR00730">
    <property type="entry name" value="Rossman fold protein, TIGR00730 family"/>
    <property type="match status" value="1"/>
</dbReference>
<dbReference type="GeneID" id="78401871"/>
<dbReference type="Pfam" id="PF03641">
    <property type="entry name" value="Lysine_decarbox"/>
    <property type="match status" value="1"/>
</dbReference>
<dbReference type="PANTHER" id="PTHR31223">
    <property type="entry name" value="LOG FAMILY PROTEIN YJL055W"/>
    <property type="match status" value="1"/>
</dbReference>
<comment type="catalytic activity">
    <reaction evidence="1">
        <text>AMP + H2O = D-ribose 5-phosphate + adenine</text>
        <dbReference type="Rhea" id="RHEA:20129"/>
        <dbReference type="ChEBI" id="CHEBI:15377"/>
        <dbReference type="ChEBI" id="CHEBI:16708"/>
        <dbReference type="ChEBI" id="CHEBI:78346"/>
        <dbReference type="ChEBI" id="CHEBI:456215"/>
        <dbReference type="EC" id="3.2.2.4"/>
    </reaction>
</comment>
<dbReference type="GO" id="GO:0005829">
    <property type="term" value="C:cytosol"/>
    <property type="evidence" value="ECO:0007669"/>
    <property type="project" value="TreeGrafter"/>
</dbReference>
<accession>A0A7H9DXC9</accession>
<organism evidence="4 5">
    <name type="scientific">Empedobacter falsenii</name>
    <dbReference type="NCBI Taxonomy" id="343874"/>
    <lineage>
        <taxon>Bacteria</taxon>
        <taxon>Pseudomonadati</taxon>
        <taxon>Bacteroidota</taxon>
        <taxon>Flavobacteriia</taxon>
        <taxon>Flavobacteriales</taxon>
        <taxon>Weeksellaceae</taxon>
        <taxon>Empedobacter</taxon>
    </lineage>
</organism>
<comment type="similarity">
    <text evidence="2 3">Belongs to the LOG family.</text>
</comment>
<dbReference type="SUPFAM" id="SSF102405">
    <property type="entry name" value="MCP/YpsA-like"/>
    <property type="match status" value="1"/>
</dbReference>
<dbReference type="PANTHER" id="PTHR31223:SF70">
    <property type="entry name" value="LOG FAMILY PROTEIN YJL055W"/>
    <property type="match status" value="1"/>
</dbReference>
<evidence type="ECO:0000313" key="5">
    <source>
        <dbReference type="Proteomes" id="UP000510643"/>
    </source>
</evidence>
<proteinExistence type="inferred from homology"/>
<dbReference type="Gene3D" id="3.40.50.450">
    <property type="match status" value="1"/>
</dbReference>
<dbReference type="InterPro" id="IPR005269">
    <property type="entry name" value="LOG"/>
</dbReference>
<name>A0A7H9DXC9_9FLAO</name>
<dbReference type="GO" id="GO:0008714">
    <property type="term" value="F:AMP nucleosidase activity"/>
    <property type="evidence" value="ECO:0007669"/>
    <property type="project" value="UniProtKB-EC"/>
</dbReference>
<reference evidence="4 5" key="1">
    <citation type="submission" date="2019-06" db="EMBL/GenBank/DDBJ databases">
        <title>Emergence of pandrug resistant Empedobacter falsenii in China.</title>
        <authorList>
            <person name="Dong N."/>
            <person name="Chen S."/>
            <person name="Zhang R."/>
        </authorList>
    </citation>
    <scope>NUCLEOTIDE SEQUENCE [LARGE SCALE GENOMIC DNA]</scope>
    <source>
        <strain evidence="4 5">1681-1</strain>
    </source>
</reference>
<evidence type="ECO:0000313" key="4">
    <source>
        <dbReference type="EMBL" id="QLL59858.1"/>
    </source>
</evidence>
<keyword evidence="3" id="KW-0378">Hydrolase</keyword>
<dbReference type="GO" id="GO:0009691">
    <property type="term" value="P:cytokinin biosynthetic process"/>
    <property type="evidence" value="ECO:0007669"/>
    <property type="project" value="UniProtKB-UniRule"/>
</dbReference>
<evidence type="ECO:0000256" key="1">
    <source>
        <dbReference type="ARBA" id="ARBA00000274"/>
    </source>
</evidence>
<dbReference type="AlphaFoldDB" id="A0A7H9DXC9"/>
<dbReference type="RefSeq" id="WP_180906842.1">
    <property type="nucleotide sequence ID" value="NZ_CP040908.1"/>
</dbReference>
<dbReference type="KEGG" id="efal:FH779_10390"/>
<dbReference type="EMBL" id="CP040908">
    <property type="protein sequence ID" value="QLL59858.1"/>
    <property type="molecule type" value="Genomic_DNA"/>
</dbReference>
<keyword evidence="3" id="KW-0203">Cytokinin biosynthesis</keyword>